<dbReference type="HOGENOM" id="CLU_001265_46_12_1"/>
<dbReference type="OrthoDB" id="2646439at2759"/>
<comment type="subcellular location">
    <subcellularLocation>
        <location evidence="1">Membrane</location>
        <topology evidence="1">Multi-pass membrane protein</topology>
    </subcellularLocation>
</comment>
<dbReference type="InParanoid" id="A0A0C3PZ71"/>
<dbReference type="AlphaFoldDB" id="A0A0C3PZ71"/>
<dbReference type="Gene3D" id="1.20.1250.20">
    <property type="entry name" value="MFS general substrate transporter like domains"/>
    <property type="match status" value="1"/>
</dbReference>
<dbReference type="GO" id="GO:0046943">
    <property type="term" value="F:carboxylic acid transmembrane transporter activity"/>
    <property type="evidence" value="ECO:0007669"/>
    <property type="project" value="TreeGrafter"/>
</dbReference>
<evidence type="ECO:0000256" key="4">
    <source>
        <dbReference type="ARBA" id="ARBA00023136"/>
    </source>
</evidence>
<gene>
    <name evidence="6" type="ORF">M404DRAFT_928522</name>
</gene>
<dbReference type="Proteomes" id="UP000054217">
    <property type="component" value="Unassembled WGS sequence"/>
</dbReference>
<feature type="transmembrane region" description="Helical" evidence="5">
    <location>
        <begin position="239"/>
        <end position="262"/>
    </location>
</feature>
<feature type="transmembrane region" description="Helical" evidence="5">
    <location>
        <begin position="52"/>
        <end position="74"/>
    </location>
</feature>
<evidence type="ECO:0000256" key="3">
    <source>
        <dbReference type="ARBA" id="ARBA00022989"/>
    </source>
</evidence>
<dbReference type="PANTHER" id="PTHR23508:SF10">
    <property type="entry name" value="CARBOXYLIC ACID TRANSPORTER PROTEIN HOMOLOG"/>
    <property type="match status" value="1"/>
</dbReference>
<evidence type="ECO:0000313" key="7">
    <source>
        <dbReference type="Proteomes" id="UP000054217"/>
    </source>
</evidence>
<dbReference type="SUPFAM" id="SSF103473">
    <property type="entry name" value="MFS general substrate transporter"/>
    <property type="match status" value="1"/>
</dbReference>
<keyword evidence="3 5" id="KW-1133">Transmembrane helix</keyword>
<evidence type="ECO:0000256" key="1">
    <source>
        <dbReference type="ARBA" id="ARBA00004141"/>
    </source>
</evidence>
<feature type="transmembrane region" description="Helical" evidence="5">
    <location>
        <begin position="274"/>
        <end position="296"/>
    </location>
</feature>
<evidence type="ECO:0000256" key="2">
    <source>
        <dbReference type="ARBA" id="ARBA00022692"/>
    </source>
</evidence>
<keyword evidence="2 5" id="KW-0812">Transmembrane</keyword>
<dbReference type="GO" id="GO:0005886">
    <property type="term" value="C:plasma membrane"/>
    <property type="evidence" value="ECO:0007669"/>
    <property type="project" value="TreeGrafter"/>
</dbReference>
<feature type="transmembrane region" description="Helical" evidence="5">
    <location>
        <begin position="205"/>
        <end position="227"/>
    </location>
</feature>
<sequence>MEQDGIAKNARYQWLVLGTKTMIDAGFVLAAFAPLALYWIHGEQHLDKICGLSLAFCIIPGCVLLCECGVFLYYMAPLRQYLPDTSNPSEFVPIPMWLTLKWYWKSVLGLSLAWWVFMLTYVMHRGWASPECSITGGSSSLSIVLGWSVVTNLLCIPGTVLGAFLVDYLGVKTSMIVGLLLQAIVGFTMGTMYSPLTNHISTFAVVYGIFLSFGEVGPGSCLRVLAVKTALMSCVNGQIYNIAAAIGKVGAFIGMWVFPQVIDAFGGSKTMKGIISLFWIGGGLAILNAVVTFFLVKPLTYDSMKAEDKAFHQYLEENGVDVSHMHDVFDP</sequence>
<protein>
    <recommendedName>
        <fullName evidence="8">Major facilitator superfamily (MFS) profile domain-containing protein</fullName>
    </recommendedName>
</protein>
<evidence type="ECO:0000256" key="5">
    <source>
        <dbReference type="SAM" id="Phobius"/>
    </source>
</evidence>
<reference evidence="7" key="2">
    <citation type="submission" date="2015-01" db="EMBL/GenBank/DDBJ databases">
        <title>Evolutionary Origins and Diversification of the Mycorrhizal Mutualists.</title>
        <authorList>
            <consortium name="DOE Joint Genome Institute"/>
            <consortium name="Mycorrhizal Genomics Consortium"/>
            <person name="Kohler A."/>
            <person name="Kuo A."/>
            <person name="Nagy L.G."/>
            <person name="Floudas D."/>
            <person name="Copeland A."/>
            <person name="Barry K.W."/>
            <person name="Cichocki N."/>
            <person name="Veneault-Fourrey C."/>
            <person name="LaButti K."/>
            <person name="Lindquist E.A."/>
            <person name="Lipzen A."/>
            <person name="Lundell T."/>
            <person name="Morin E."/>
            <person name="Murat C."/>
            <person name="Riley R."/>
            <person name="Ohm R."/>
            <person name="Sun H."/>
            <person name="Tunlid A."/>
            <person name="Henrissat B."/>
            <person name="Grigoriev I.V."/>
            <person name="Hibbett D.S."/>
            <person name="Martin F."/>
        </authorList>
    </citation>
    <scope>NUCLEOTIDE SEQUENCE [LARGE SCALE GENOMIC DNA]</scope>
    <source>
        <strain evidence="7">Marx 270</strain>
    </source>
</reference>
<evidence type="ECO:0008006" key="8">
    <source>
        <dbReference type="Google" id="ProtNLM"/>
    </source>
</evidence>
<feature type="transmembrane region" description="Helical" evidence="5">
    <location>
        <begin position="102"/>
        <end position="123"/>
    </location>
</feature>
<keyword evidence="7" id="KW-1185">Reference proteome</keyword>
<evidence type="ECO:0000313" key="6">
    <source>
        <dbReference type="EMBL" id="KIO14659.1"/>
    </source>
</evidence>
<reference evidence="6 7" key="1">
    <citation type="submission" date="2014-04" db="EMBL/GenBank/DDBJ databases">
        <authorList>
            <consortium name="DOE Joint Genome Institute"/>
            <person name="Kuo A."/>
            <person name="Kohler A."/>
            <person name="Costa M.D."/>
            <person name="Nagy L.G."/>
            <person name="Floudas D."/>
            <person name="Copeland A."/>
            <person name="Barry K.W."/>
            <person name="Cichocki N."/>
            <person name="Veneault-Fourrey C."/>
            <person name="LaButti K."/>
            <person name="Lindquist E.A."/>
            <person name="Lipzen A."/>
            <person name="Lundell T."/>
            <person name="Morin E."/>
            <person name="Murat C."/>
            <person name="Sun H."/>
            <person name="Tunlid A."/>
            <person name="Henrissat B."/>
            <person name="Grigoriev I.V."/>
            <person name="Hibbett D.S."/>
            <person name="Martin F."/>
            <person name="Nordberg H.P."/>
            <person name="Cantor M.N."/>
            <person name="Hua S.X."/>
        </authorList>
    </citation>
    <scope>NUCLEOTIDE SEQUENCE [LARGE SCALE GENOMIC DNA]</scope>
    <source>
        <strain evidence="6 7">Marx 270</strain>
    </source>
</reference>
<organism evidence="6 7">
    <name type="scientific">Pisolithus tinctorius Marx 270</name>
    <dbReference type="NCBI Taxonomy" id="870435"/>
    <lineage>
        <taxon>Eukaryota</taxon>
        <taxon>Fungi</taxon>
        <taxon>Dikarya</taxon>
        <taxon>Basidiomycota</taxon>
        <taxon>Agaricomycotina</taxon>
        <taxon>Agaricomycetes</taxon>
        <taxon>Agaricomycetidae</taxon>
        <taxon>Boletales</taxon>
        <taxon>Sclerodermatineae</taxon>
        <taxon>Pisolithaceae</taxon>
        <taxon>Pisolithus</taxon>
    </lineage>
</organism>
<keyword evidence="4 5" id="KW-0472">Membrane</keyword>
<feature type="transmembrane region" description="Helical" evidence="5">
    <location>
        <begin position="143"/>
        <end position="166"/>
    </location>
</feature>
<name>A0A0C3PZ71_PISTI</name>
<feature type="transmembrane region" description="Helical" evidence="5">
    <location>
        <begin position="21"/>
        <end position="40"/>
    </location>
</feature>
<feature type="transmembrane region" description="Helical" evidence="5">
    <location>
        <begin position="173"/>
        <end position="193"/>
    </location>
</feature>
<dbReference type="STRING" id="870435.A0A0C3PZ71"/>
<dbReference type="EMBL" id="KN831944">
    <property type="protein sequence ID" value="KIO14659.1"/>
    <property type="molecule type" value="Genomic_DNA"/>
</dbReference>
<dbReference type="PANTHER" id="PTHR23508">
    <property type="entry name" value="CARBOXYLIC ACID TRANSPORTER PROTEIN HOMOLOG"/>
    <property type="match status" value="1"/>
</dbReference>
<accession>A0A0C3PZ71</accession>
<dbReference type="InterPro" id="IPR036259">
    <property type="entry name" value="MFS_trans_sf"/>
</dbReference>
<proteinExistence type="predicted"/>